<dbReference type="Proteomes" id="UP000578819">
    <property type="component" value="Unassembled WGS sequence"/>
</dbReference>
<reference evidence="5 6" key="1">
    <citation type="submission" date="2020-08" db="EMBL/GenBank/DDBJ databases">
        <title>Sequencing the genomes of 1000 actinobacteria strains.</title>
        <authorList>
            <person name="Klenk H.-P."/>
        </authorList>
    </citation>
    <scope>NUCLEOTIDE SEQUENCE [LARGE SCALE GENOMIC DNA]</scope>
    <source>
        <strain evidence="5 6">DSM 45886</strain>
    </source>
</reference>
<dbReference type="PANTHER" id="PTHR34384:SF5">
    <property type="entry name" value="L-2,3-DIAMINOPROPANOATE--CITRATE LIGASE"/>
    <property type="match status" value="1"/>
</dbReference>
<organism evidence="5 6">
    <name type="scientific">Micromonospora polyrhachis</name>
    <dbReference type="NCBI Taxonomy" id="1282883"/>
    <lineage>
        <taxon>Bacteria</taxon>
        <taxon>Bacillati</taxon>
        <taxon>Actinomycetota</taxon>
        <taxon>Actinomycetes</taxon>
        <taxon>Micromonosporales</taxon>
        <taxon>Micromonosporaceae</taxon>
        <taxon>Micromonospora</taxon>
    </lineage>
</organism>
<evidence type="ECO:0000256" key="2">
    <source>
        <dbReference type="ARBA" id="ARBA00007832"/>
    </source>
</evidence>
<keyword evidence="6" id="KW-1185">Reference proteome</keyword>
<comment type="caution">
    <text evidence="5">The sequence shown here is derived from an EMBL/GenBank/DDBJ whole genome shotgun (WGS) entry which is preliminary data.</text>
</comment>
<accession>A0A7W7SLC7</accession>
<evidence type="ECO:0000259" key="3">
    <source>
        <dbReference type="Pfam" id="PF04183"/>
    </source>
</evidence>
<protein>
    <submittedName>
        <fullName evidence="5">Siderophore synthetase component</fullName>
    </submittedName>
</protein>
<dbReference type="Gene3D" id="1.10.510.40">
    <property type="match status" value="1"/>
</dbReference>
<dbReference type="GO" id="GO:0016881">
    <property type="term" value="F:acid-amino acid ligase activity"/>
    <property type="evidence" value="ECO:0007669"/>
    <property type="project" value="UniProtKB-ARBA"/>
</dbReference>
<feature type="domain" description="Aerobactin siderophore biosynthesis IucA/IucC-like C-terminal" evidence="4">
    <location>
        <begin position="352"/>
        <end position="507"/>
    </location>
</feature>
<dbReference type="InterPro" id="IPR007310">
    <property type="entry name" value="Aerobactin_biosyn_IucA/IucC_N"/>
</dbReference>
<dbReference type="InterPro" id="IPR022770">
    <property type="entry name" value="IucA/IucC-like_C"/>
</dbReference>
<comment type="pathway">
    <text evidence="1">Siderophore biosynthesis.</text>
</comment>
<dbReference type="Pfam" id="PF06276">
    <property type="entry name" value="FhuF"/>
    <property type="match status" value="1"/>
</dbReference>
<evidence type="ECO:0000313" key="5">
    <source>
        <dbReference type="EMBL" id="MBB4956924.1"/>
    </source>
</evidence>
<dbReference type="AlphaFoldDB" id="A0A7W7SLC7"/>
<dbReference type="PANTHER" id="PTHR34384">
    <property type="entry name" value="L-2,3-DIAMINOPROPANOATE--CITRATE LIGASE"/>
    <property type="match status" value="1"/>
</dbReference>
<evidence type="ECO:0000256" key="1">
    <source>
        <dbReference type="ARBA" id="ARBA00004924"/>
    </source>
</evidence>
<feature type="domain" description="Aerobactin siderophore biosynthesis IucA/IucC N-terminal" evidence="3">
    <location>
        <begin position="137"/>
        <end position="341"/>
    </location>
</feature>
<proteinExistence type="inferred from homology"/>
<gene>
    <name evidence="5" type="ORF">FHR38_000657</name>
</gene>
<evidence type="ECO:0000259" key="4">
    <source>
        <dbReference type="Pfam" id="PF06276"/>
    </source>
</evidence>
<comment type="similarity">
    <text evidence="2">Belongs to the IucA/IucC family.</text>
</comment>
<sequence>MTASHLRADLAAAHALFGCLVREVAAPDGAARLHGDQALVWLPRTDVLLSCAVRRPSPVGLHRYTGPVRRLVGGGWAEIEVAELARLVAAELDRRTGVGNDEFVAQVVASRNTMRQLITGRPARDPTPTGEPAIDAYVDSEQSLLYGHPHHPAPKWRSGDPAAWRAYAPELRVALRAHWIGVPDELVAEDGPFDELIAALDPPTPPAGYVALPVHPWQLTLTGPLDARLRDLGPAGAPLRPTASVRTLYAPAADLFVKASLHVRITNCLRKNARYELTGAVALTRLLAPLPLPSGVALLDEPAYRTVDLPGPDEAYGTILRTGLRPHLRSGETPLLAAALAAGPLTVPDPLDWWRGYIGLLVPAVLGLWIEYGVVHEAHLQNVVVVLDDQRQPVRMLLRDLEGVKLDTDRWRDWPAGLPRSIAYDPDRAQRRISYCLLVNHLAGIAGALADARPGIEPVLWAALRDLVAETSARLGDPPPLRDLLAGEPLVAKANLLVRWHRAADRYARYVPMPNPLVTEAQGSLR</sequence>
<name>A0A7W7SLC7_9ACTN</name>
<dbReference type="GO" id="GO:0019290">
    <property type="term" value="P:siderophore biosynthetic process"/>
    <property type="evidence" value="ECO:0007669"/>
    <property type="project" value="InterPro"/>
</dbReference>
<evidence type="ECO:0000313" key="6">
    <source>
        <dbReference type="Proteomes" id="UP000578819"/>
    </source>
</evidence>
<dbReference type="RefSeq" id="WP_312881770.1">
    <property type="nucleotide sequence ID" value="NZ_JACHJW010000001.1"/>
</dbReference>
<dbReference type="InterPro" id="IPR037455">
    <property type="entry name" value="LucA/IucC-like"/>
</dbReference>
<dbReference type="Pfam" id="PF04183">
    <property type="entry name" value="IucA_IucC"/>
    <property type="match status" value="1"/>
</dbReference>
<dbReference type="EMBL" id="JACHJW010000001">
    <property type="protein sequence ID" value="MBB4956924.1"/>
    <property type="molecule type" value="Genomic_DNA"/>
</dbReference>